<evidence type="ECO:0000256" key="4">
    <source>
        <dbReference type="ARBA" id="ARBA00022801"/>
    </source>
</evidence>
<evidence type="ECO:0000256" key="7">
    <source>
        <dbReference type="ARBA" id="ARBA00023125"/>
    </source>
</evidence>
<evidence type="ECO:0000313" key="12">
    <source>
        <dbReference type="Proteomes" id="UP000178622"/>
    </source>
</evidence>
<dbReference type="Proteomes" id="UP000178622">
    <property type="component" value="Unassembled WGS sequence"/>
</dbReference>
<comment type="function">
    <text evidence="10">CRISPR (clustered regularly interspaced short palindromic repeat), is an adaptive immune system that provides protection against mobile genetic elements (viruses, transposable elements and conjugative plasmids). CRISPR clusters contain spacers, sequences complementary to antecedent mobile elements, and target invading nucleic acids. CRISPR clusters are transcribed and processed into CRISPR RNA (crRNA). Acts as a dsDNA endonuclease. Involved in the integration of spacer DNA into the CRISPR cassette.</text>
</comment>
<comment type="similarity">
    <text evidence="10">Belongs to the CRISPR-associated endonuclease Cas1 family.</text>
</comment>
<sequence>MGWRTVVVNSHSKLSYKNNHLIYRSSSSQELIHLSEIDVLICETTDIVITTMLLKRLVDEGVLVIFCDDKRLPKSMLTPYYARHDSSLQLSKQVGWNIDDKVNLWTEIIRQKIVNQSSHLTKNYMEDKASNLLAFAKDLEPYDPTNREGHSARTYFNALFGTKFTRDDVSDINAGLDYGYTLLMSIFAREITKAGCLTQFGLKHSNQFNDFNFASDIMEPFRVIVDDIVYKNRDKPFKQIKRNLFDMFSETYFYKKSDMYLTNIISDYTKKVISNLNGETFNIPEFYYEL</sequence>
<dbReference type="Pfam" id="PF01867">
    <property type="entry name" value="Cas_Cas1"/>
    <property type="match status" value="1"/>
</dbReference>
<feature type="binding site" evidence="10">
    <location>
        <position position="219"/>
    </location>
    <ligand>
        <name>Mn(2+)</name>
        <dbReference type="ChEBI" id="CHEBI:29035"/>
    </ligand>
</feature>
<dbReference type="STRING" id="1859473.BG261_00360"/>
<proteinExistence type="inferred from homology"/>
<dbReference type="EC" id="3.1.-.-" evidence="10"/>
<evidence type="ECO:0000313" key="11">
    <source>
        <dbReference type="EMBL" id="OFI50374.1"/>
    </source>
</evidence>
<dbReference type="GO" id="GO:0016787">
    <property type="term" value="F:hydrolase activity"/>
    <property type="evidence" value="ECO:0007669"/>
    <property type="project" value="UniProtKB-KW"/>
</dbReference>
<comment type="cofactor">
    <cofactor evidence="10">
        <name>Mg(2+)</name>
        <dbReference type="ChEBI" id="CHEBI:18420"/>
    </cofactor>
    <cofactor evidence="10">
        <name>Mn(2+)</name>
        <dbReference type="ChEBI" id="CHEBI:29035"/>
    </cofactor>
</comment>
<dbReference type="CDD" id="cd09720">
    <property type="entry name" value="Cas1_II"/>
    <property type="match status" value="1"/>
</dbReference>
<protein>
    <recommendedName>
        <fullName evidence="10">CRISPR-associated endonuclease Cas1</fullName>
        <ecNumber evidence="10">3.1.-.-</ecNumber>
    </recommendedName>
</protein>
<dbReference type="InterPro" id="IPR019855">
    <property type="entry name" value="CRISPR-assoc_Cas1_NMENI"/>
</dbReference>
<name>A0A1E8GQ51_9LACT</name>
<comment type="caution">
    <text evidence="11">The sequence shown here is derived from an EMBL/GenBank/DDBJ whole genome shotgun (WGS) entry which is preliminary data.</text>
</comment>
<dbReference type="GO" id="GO:0003677">
    <property type="term" value="F:DNA binding"/>
    <property type="evidence" value="ECO:0007669"/>
    <property type="project" value="UniProtKB-KW"/>
</dbReference>
<keyword evidence="3 10" id="KW-0255">Endonuclease</keyword>
<dbReference type="HAMAP" id="MF_01470">
    <property type="entry name" value="Cas1"/>
    <property type="match status" value="1"/>
</dbReference>
<dbReference type="GO" id="GO:0043571">
    <property type="term" value="P:maintenance of CRISPR repeat elements"/>
    <property type="evidence" value="ECO:0007669"/>
    <property type="project" value="UniProtKB-UniRule"/>
</dbReference>
<feature type="binding site" evidence="10">
    <location>
        <position position="204"/>
    </location>
    <ligand>
        <name>Mn(2+)</name>
        <dbReference type="ChEBI" id="CHEBI:29035"/>
    </ligand>
</feature>
<dbReference type="NCBIfam" id="TIGR00287">
    <property type="entry name" value="cas1"/>
    <property type="match status" value="1"/>
</dbReference>
<dbReference type="InterPro" id="IPR002729">
    <property type="entry name" value="CRISPR-assoc_Cas1"/>
</dbReference>
<keyword evidence="5 10" id="KW-0460">Magnesium</keyword>
<gene>
    <name evidence="10" type="primary">cas1</name>
    <name evidence="11" type="ORF">BG261_00360</name>
</gene>
<evidence type="ECO:0000256" key="2">
    <source>
        <dbReference type="ARBA" id="ARBA00022723"/>
    </source>
</evidence>
<keyword evidence="12" id="KW-1185">Reference proteome</keyword>
<comment type="subunit">
    <text evidence="9 10">Homodimer, forms a heterotetramer with a Cas2 homodimer.</text>
</comment>
<evidence type="ECO:0000256" key="9">
    <source>
        <dbReference type="ARBA" id="ARBA00038592"/>
    </source>
</evidence>
<keyword evidence="8 10" id="KW-0464">Manganese</keyword>
<dbReference type="AlphaFoldDB" id="A0A1E8GQ51"/>
<keyword evidence="6 10" id="KW-0051">Antiviral defense</keyword>
<dbReference type="EMBL" id="MKIR01000001">
    <property type="protein sequence ID" value="OFI50374.1"/>
    <property type="molecule type" value="Genomic_DNA"/>
</dbReference>
<accession>A0A1E8GQ51</accession>
<evidence type="ECO:0000256" key="8">
    <source>
        <dbReference type="ARBA" id="ARBA00023211"/>
    </source>
</evidence>
<keyword evidence="2 10" id="KW-0479">Metal-binding</keyword>
<evidence type="ECO:0000256" key="3">
    <source>
        <dbReference type="ARBA" id="ARBA00022759"/>
    </source>
</evidence>
<dbReference type="PANTHER" id="PTHR34353">
    <property type="entry name" value="CRISPR-ASSOCIATED ENDONUCLEASE CAS1 1"/>
    <property type="match status" value="1"/>
</dbReference>
<dbReference type="NCBIfam" id="TIGR03639">
    <property type="entry name" value="cas1_NMENI"/>
    <property type="match status" value="1"/>
</dbReference>
<keyword evidence="1 10" id="KW-0540">Nuclease</keyword>
<keyword evidence="4 10" id="KW-0378">Hydrolase</keyword>
<dbReference type="OrthoDB" id="9803119at2"/>
<evidence type="ECO:0000256" key="6">
    <source>
        <dbReference type="ARBA" id="ARBA00023118"/>
    </source>
</evidence>
<dbReference type="GO" id="GO:0046872">
    <property type="term" value="F:metal ion binding"/>
    <property type="evidence" value="ECO:0007669"/>
    <property type="project" value="UniProtKB-UniRule"/>
</dbReference>
<dbReference type="PANTHER" id="PTHR34353:SF2">
    <property type="entry name" value="CRISPR-ASSOCIATED ENDONUCLEASE CAS1 1"/>
    <property type="match status" value="1"/>
</dbReference>
<evidence type="ECO:0000256" key="1">
    <source>
        <dbReference type="ARBA" id="ARBA00022722"/>
    </source>
</evidence>
<dbReference type="InterPro" id="IPR050646">
    <property type="entry name" value="Cas1"/>
</dbReference>
<feature type="binding site" evidence="10">
    <location>
        <position position="148"/>
    </location>
    <ligand>
        <name>Mn(2+)</name>
        <dbReference type="ChEBI" id="CHEBI:29035"/>
    </ligand>
</feature>
<keyword evidence="7 10" id="KW-0238">DNA-binding</keyword>
<dbReference type="Gene3D" id="1.20.120.920">
    <property type="entry name" value="CRISPR-associated endonuclease Cas1, C-terminal domain"/>
    <property type="match status" value="1"/>
</dbReference>
<reference evidence="12" key="1">
    <citation type="submission" date="2016-09" db="EMBL/GenBank/DDBJ databases">
        <title>Draft genome sequence of a novel species of the family Streptococcaceae isolated from flowers.</title>
        <authorList>
            <person name="Chuah L.-O."/>
            <person name="Yap K.-P."/>
            <person name="Thong K.L."/>
            <person name="Liong M.T."/>
            <person name="Ahmad R."/>
            <person name="Rusul G."/>
        </authorList>
    </citation>
    <scope>NUCLEOTIDE SEQUENCE [LARGE SCALE GENOMIC DNA]</scope>
    <source>
        <strain evidence="12">DF1</strain>
    </source>
</reference>
<dbReference type="GO" id="GO:0051607">
    <property type="term" value="P:defense response to virus"/>
    <property type="evidence" value="ECO:0007669"/>
    <property type="project" value="UniProtKB-UniRule"/>
</dbReference>
<evidence type="ECO:0000256" key="5">
    <source>
        <dbReference type="ARBA" id="ARBA00022842"/>
    </source>
</evidence>
<dbReference type="RefSeq" id="WP_070791097.1">
    <property type="nucleotide sequence ID" value="NZ_MKIR01000001.1"/>
</dbReference>
<organism evidence="11 12">
    <name type="scientific">Floricoccus tropicus</name>
    <dbReference type="NCBI Taxonomy" id="1859473"/>
    <lineage>
        <taxon>Bacteria</taxon>
        <taxon>Bacillati</taxon>
        <taxon>Bacillota</taxon>
        <taxon>Bacilli</taxon>
        <taxon>Lactobacillales</taxon>
        <taxon>Streptococcaceae</taxon>
        <taxon>Floricoccus</taxon>
    </lineage>
</organism>
<dbReference type="GO" id="GO:0004520">
    <property type="term" value="F:DNA endonuclease activity"/>
    <property type="evidence" value="ECO:0007669"/>
    <property type="project" value="InterPro"/>
</dbReference>
<dbReference type="InterPro" id="IPR042206">
    <property type="entry name" value="CRISPR-assoc_Cas1_C"/>
</dbReference>
<evidence type="ECO:0000256" key="10">
    <source>
        <dbReference type="HAMAP-Rule" id="MF_01470"/>
    </source>
</evidence>